<keyword evidence="1" id="KW-1133">Transmembrane helix</keyword>
<dbReference type="Proteomes" id="UP000318242">
    <property type="component" value="Unassembled WGS sequence"/>
</dbReference>
<comment type="caution">
    <text evidence="2">The sequence shown here is derived from an EMBL/GenBank/DDBJ whole genome shotgun (WGS) entry which is preliminary data.</text>
</comment>
<accession>A0A4Y3IL21</accession>
<feature type="transmembrane region" description="Helical" evidence="1">
    <location>
        <begin position="115"/>
        <end position="136"/>
    </location>
</feature>
<feature type="transmembrane region" description="Helical" evidence="1">
    <location>
        <begin position="38"/>
        <end position="56"/>
    </location>
</feature>
<keyword evidence="3" id="KW-1185">Reference proteome</keyword>
<name>A0A4Y3IL21_9VIBR</name>
<evidence type="ECO:0000313" key="3">
    <source>
        <dbReference type="Proteomes" id="UP000318242"/>
    </source>
</evidence>
<feature type="transmembrane region" description="Helical" evidence="1">
    <location>
        <begin position="76"/>
        <end position="103"/>
    </location>
</feature>
<sequence length="148" mass="16900">MLNLTFEQWALIADIYTPLLALWSARLILRETTHNRKISLTALVVTICIVYVSRFVDEWLGIWPAFSADYSTHTAVALALVVHIAIKVGVWGKLIAVGSLLAYLQLMNHQDYHTYLDMVSTIIYLLPLFWVSWLHFGAVKEEHSRTAD</sequence>
<keyword evidence="1" id="KW-0812">Transmembrane</keyword>
<gene>
    <name evidence="2" type="ORF">VCO01S_10180</name>
</gene>
<dbReference type="AlphaFoldDB" id="A0A4Y3IL21"/>
<reference evidence="2 3" key="1">
    <citation type="submission" date="2019-06" db="EMBL/GenBank/DDBJ databases">
        <title>Whole genome shotgun sequence of Vibrio comitans NBRC 102076.</title>
        <authorList>
            <person name="Hosoyama A."/>
            <person name="Uohara A."/>
            <person name="Ohji S."/>
            <person name="Ichikawa N."/>
        </authorList>
    </citation>
    <scope>NUCLEOTIDE SEQUENCE [LARGE SCALE GENOMIC DNA]</scope>
    <source>
        <strain evidence="2 3">NBRC 102076</strain>
    </source>
</reference>
<dbReference type="EMBL" id="BJLH01000004">
    <property type="protein sequence ID" value="GEA59825.1"/>
    <property type="molecule type" value="Genomic_DNA"/>
</dbReference>
<proteinExistence type="predicted"/>
<organism evidence="2 3">
    <name type="scientific">Vibrio comitans NBRC 102076</name>
    <dbReference type="NCBI Taxonomy" id="1219078"/>
    <lineage>
        <taxon>Bacteria</taxon>
        <taxon>Pseudomonadati</taxon>
        <taxon>Pseudomonadota</taxon>
        <taxon>Gammaproteobacteria</taxon>
        <taxon>Vibrionales</taxon>
        <taxon>Vibrionaceae</taxon>
        <taxon>Vibrio</taxon>
    </lineage>
</organism>
<evidence type="ECO:0000256" key="1">
    <source>
        <dbReference type="SAM" id="Phobius"/>
    </source>
</evidence>
<dbReference type="RefSeq" id="WP_141269979.1">
    <property type="nucleotide sequence ID" value="NZ_BJLH01000004.1"/>
</dbReference>
<dbReference type="OrthoDB" id="6215284at2"/>
<evidence type="ECO:0000313" key="2">
    <source>
        <dbReference type="EMBL" id="GEA59825.1"/>
    </source>
</evidence>
<feature type="transmembrane region" description="Helical" evidence="1">
    <location>
        <begin position="6"/>
        <end position="29"/>
    </location>
</feature>
<protein>
    <submittedName>
        <fullName evidence="2">Uncharacterized protein</fullName>
    </submittedName>
</protein>
<keyword evidence="1" id="KW-0472">Membrane</keyword>